<sequence>MEKNHSRGWVIDGNYERRVGPIIQECATDVIWLDPPFLLYFPRLFMRTVMRIAGLTPQCSDGCEENVQAAFFSTDGIIWWCITNHRPCSKQNSAMMKTWGIGIGSGAQQKMRRLGGWGSELRTWLDSVREMARNA</sequence>
<dbReference type="AlphaFoldDB" id="A0A8H5C9P0"/>
<reference evidence="1 2" key="1">
    <citation type="journal article" date="2020" name="ISME J.">
        <title>Uncovering the hidden diversity of litter-decomposition mechanisms in mushroom-forming fungi.</title>
        <authorList>
            <person name="Floudas D."/>
            <person name="Bentzer J."/>
            <person name="Ahren D."/>
            <person name="Johansson T."/>
            <person name="Persson P."/>
            <person name="Tunlid A."/>
        </authorList>
    </citation>
    <scope>NUCLEOTIDE SEQUENCE [LARGE SCALE GENOMIC DNA]</scope>
    <source>
        <strain evidence="1 2">CBS 406.79</strain>
    </source>
</reference>
<name>A0A8H5C9P0_9AGAR</name>
<dbReference type="Proteomes" id="UP000518752">
    <property type="component" value="Unassembled WGS sequence"/>
</dbReference>
<accession>A0A8H5C9P0</accession>
<evidence type="ECO:0000313" key="1">
    <source>
        <dbReference type="EMBL" id="KAF5337685.1"/>
    </source>
</evidence>
<comment type="caution">
    <text evidence="1">The sequence shown here is derived from an EMBL/GenBank/DDBJ whole genome shotgun (WGS) entry which is preliminary data.</text>
</comment>
<dbReference type="EMBL" id="JAACJN010000607">
    <property type="protein sequence ID" value="KAF5337685.1"/>
    <property type="molecule type" value="Genomic_DNA"/>
</dbReference>
<keyword evidence="2" id="KW-1185">Reference proteome</keyword>
<evidence type="ECO:0000313" key="2">
    <source>
        <dbReference type="Proteomes" id="UP000518752"/>
    </source>
</evidence>
<dbReference type="OrthoDB" id="65590at2759"/>
<organism evidence="1 2">
    <name type="scientific">Collybiopsis confluens</name>
    <dbReference type="NCBI Taxonomy" id="2823264"/>
    <lineage>
        <taxon>Eukaryota</taxon>
        <taxon>Fungi</taxon>
        <taxon>Dikarya</taxon>
        <taxon>Basidiomycota</taxon>
        <taxon>Agaricomycotina</taxon>
        <taxon>Agaricomycetes</taxon>
        <taxon>Agaricomycetidae</taxon>
        <taxon>Agaricales</taxon>
        <taxon>Marasmiineae</taxon>
        <taxon>Omphalotaceae</taxon>
        <taxon>Collybiopsis</taxon>
    </lineage>
</organism>
<gene>
    <name evidence="1" type="ORF">D9757_014269</name>
</gene>
<proteinExistence type="predicted"/>
<protein>
    <submittedName>
        <fullName evidence="1">Uncharacterized protein</fullName>
    </submittedName>
</protein>